<keyword evidence="3" id="KW-0805">Transcription regulation</keyword>
<name>A0A2L0EZT4_SORCE</name>
<accession>A0A2L0EZT4</accession>
<feature type="domain" description="Sigma-54 factor interaction" evidence="6">
    <location>
        <begin position="158"/>
        <end position="395"/>
    </location>
</feature>
<dbReference type="InterPro" id="IPR002078">
    <property type="entry name" value="Sigma_54_int"/>
</dbReference>
<dbReference type="InterPro" id="IPR027417">
    <property type="entry name" value="P-loop_NTPase"/>
</dbReference>
<evidence type="ECO:0000256" key="4">
    <source>
        <dbReference type="ARBA" id="ARBA00023163"/>
    </source>
</evidence>
<dbReference type="PRINTS" id="PR01590">
    <property type="entry name" value="HTHFIS"/>
</dbReference>
<dbReference type="OrthoDB" id="9761705at2"/>
<dbReference type="Gene3D" id="3.40.50.300">
    <property type="entry name" value="P-loop containing nucleotide triphosphate hydrolases"/>
    <property type="match status" value="1"/>
</dbReference>
<dbReference type="InterPro" id="IPR058031">
    <property type="entry name" value="AAA_lid_NorR"/>
</dbReference>
<dbReference type="FunFam" id="3.40.50.300:FF:000006">
    <property type="entry name" value="DNA-binding transcriptional regulator NtrC"/>
    <property type="match status" value="1"/>
</dbReference>
<dbReference type="Proteomes" id="UP000238348">
    <property type="component" value="Chromosome"/>
</dbReference>
<evidence type="ECO:0000259" key="6">
    <source>
        <dbReference type="PROSITE" id="PS50045"/>
    </source>
</evidence>
<evidence type="ECO:0000256" key="3">
    <source>
        <dbReference type="ARBA" id="ARBA00023015"/>
    </source>
</evidence>
<dbReference type="Pfam" id="PF25601">
    <property type="entry name" value="AAA_lid_14"/>
    <property type="match status" value="1"/>
</dbReference>
<dbReference type="GO" id="GO:0043565">
    <property type="term" value="F:sequence-specific DNA binding"/>
    <property type="evidence" value="ECO:0007669"/>
    <property type="project" value="InterPro"/>
</dbReference>
<dbReference type="PROSITE" id="PS00675">
    <property type="entry name" value="SIGMA54_INTERACT_1"/>
    <property type="match status" value="1"/>
</dbReference>
<dbReference type="SMART" id="SM00382">
    <property type="entry name" value="AAA"/>
    <property type="match status" value="1"/>
</dbReference>
<dbReference type="InterPro" id="IPR003593">
    <property type="entry name" value="AAA+_ATPase"/>
</dbReference>
<dbReference type="InterPro" id="IPR025662">
    <property type="entry name" value="Sigma_54_int_dom_ATP-bd_1"/>
</dbReference>
<evidence type="ECO:0000313" key="7">
    <source>
        <dbReference type="EMBL" id="AUX44749.1"/>
    </source>
</evidence>
<dbReference type="InterPro" id="IPR009057">
    <property type="entry name" value="Homeodomain-like_sf"/>
</dbReference>
<dbReference type="SUPFAM" id="SSF52540">
    <property type="entry name" value="P-loop containing nucleoside triphosphate hydrolases"/>
    <property type="match status" value="1"/>
</dbReference>
<feature type="region of interest" description="Disordered" evidence="5">
    <location>
        <begin position="415"/>
        <end position="480"/>
    </location>
</feature>
<dbReference type="PROSITE" id="PS50045">
    <property type="entry name" value="SIGMA54_INTERACT_4"/>
    <property type="match status" value="1"/>
</dbReference>
<feature type="compositionally biased region" description="Low complexity" evidence="5">
    <location>
        <begin position="431"/>
        <end position="442"/>
    </location>
</feature>
<dbReference type="GO" id="GO:0006355">
    <property type="term" value="P:regulation of DNA-templated transcription"/>
    <property type="evidence" value="ECO:0007669"/>
    <property type="project" value="InterPro"/>
</dbReference>
<evidence type="ECO:0000256" key="2">
    <source>
        <dbReference type="ARBA" id="ARBA00022840"/>
    </source>
</evidence>
<dbReference type="SUPFAM" id="SSF46689">
    <property type="entry name" value="Homeodomain-like"/>
    <property type="match status" value="1"/>
</dbReference>
<dbReference type="PANTHER" id="PTHR32071:SF57">
    <property type="entry name" value="C4-DICARBOXYLATE TRANSPORT TRANSCRIPTIONAL REGULATORY PROTEIN DCTD"/>
    <property type="match status" value="1"/>
</dbReference>
<dbReference type="Pfam" id="PF02954">
    <property type="entry name" value="HTH_8"/>
    <property type="match status" value="1"/>
</dbReference>
<dbReference type="CDD" id="cd00009">
    <property type="entry name" value="AAA"/>
    <property type="match status" value="1"/>
</dbReference>
<dbReference type="PROSITE" id="PS00688">
    <property type="entry name" value="SIGMA54_INTERACT_3"/>
    <property type="match status" value="1"/>
</dbReference>
<dbReference type="InterPro" id="IPR002197">
    <property type="entry name" value="HTH_Fis"/>
</dbReference>
<sequence>MTSGRKTALERPTLTGGGTSLGTAGPAATPALTILHHPHPERVGERALLPAPSAGGLSVSRAEPAFAPSGEPLGVEHVSRKPILLTATVDGGVTLDLGESSTAVLTRGKRIQGGVHFSAAQVRRGVVLELGHRVVLLLHTVTTSQRALGGAPDRPRELAGESDGMQQVLWEICNVADLDVPVLLRGETGSGKELVARALHQASARREQPFLAVNLGAVAPSLATAELFGAERGAFTGARRQPGYVEQARGGTLLLDEIGEAPVELQVALLRFLETGEAQTVGAQVRRIDVRIIAATDADLEAKVAAGTFRAPLLNRLSTYELSIPPLRARRDDIGRLFVRFLREELERVGEGSRLLPQRPEEKPWLPASLVARLADHDWPGNVRQLRNVVRQLVIGNRGKERLELTPAIERLLAQPAPSERVAGPEPPAPRGAGADAPRAAGPDPPAPRVAPEASEQPDSLDAADTADAEPSAPRRAPGEVTERELLLALRATRWNVSAAAKQLGITRPSLYMLMKRYDQSSSAQAIAPEEILRCYRECAGDLARMAERLKTTEWSLGQWVRKLGLE</sequence>
<dbReference type="GO" id="GO:0005524">
    <property type="term" value="F:ATP binding"/>
    <property type="evidence" value="ECO:0007669"/>
    <property type="project" value="UniProtKB-KW"/>
</dbReference>
<feature type="region of interest" description="Disordered" evidence="5">
    <location>
        <begin position="51"/>
        <end position="70"/>
    </location>
</feature>
<dbReference type="InterPro" id="IPR025944">
    <property type="entry name" value="Sigma_54_int_dom_CS"/>
</dbReference>
<reference evidence="7 8" key="1">
    <citation type="submission" date="2015-09" db="EMBL/GenBank/DDBJ databases">
        <title>Sorangium comparison.</title>
        <authorList>
            <person name="Zaburannyi N."/>
            <person name="Bunk B."/>
            <person name="Overmann J."/>
            <person name="Mueller R."/>
        </authorList>
    </citation>
    <scope>NUCLEOTIDE SEQUENCE [LARGE SCALE GENOMIC DNA]</scope>
    <source>
        <strain evidence="7 8">So ce26</strain>
    </source>
</reference>
<dbReference type="AlphaFoldDB" id="A0A2L0EZT4"/>
<evidence type="ECO:0000313" key="8">
    <source>
        <dbReference type="Proteomes" id="UP000238348"/>
    </source>
</evidence>
<gene>
    <name evidence="7" type="ORF">SOCE26_062170</name>
</gene>
<keyword evidence="2" id="KW-0067">ATP-binding</keyword>
<dbReference type="PANTHER" id="PTHR32071">
    <property type="entry name" value="TRANSCRIPTIONAL REGULATORY PROTEIN"/>
    <property type="match status" value="1"/>
</dbReference>
<proteinExistence type="predicted"/>
<organism evidence="7 8">
    <name type="scientific">Sorangium cellulosum</name>
    <name type="common">Polyangium cellulosum</name>
    <dbReference type="NCBI Taxonomy" id="56"/>
    <lineage>
        <taxon>Bacteria</taxon>
        <taxon>Pseudomonadati</taxon>
        <taxon>Myxococcota</taxon>
        <taxon>Polyangia</taxon>
        <taxon>Polyangiales</taxon>
        <taxon>Polyangiaceae</taxon>
        <taxon>Sorangium</taxon>
    </lineage>
</organism>
<dbReference type="EMBL" id="CP012673">
    <property type="protein sequence ID" value="AUX44749.1"/>
    <property type="molecule type" value="Genomic_DNA"/>
</dbReference>
<keyword evidence="4" id="KW-0804">Transcription</keyword>
<dbReference type="Gene3D" id="1.10.10.60">
    <property type="entry name" value="Homeodomain-like"/>
    <property type="match status" value="1"/>
</dbReference>
<dbReference type="Pfam" id="PF00158">
    <property type="entry name" value="Sigma54_activat"/>
    <property type="match status" value="1"/>
</dbReference>
<protein>
    <submittedName>
        <fullName evidence="7">ATPase AAA</fullName>
    </submittedName>
</protein>
<evidence type="ECO:0000256" key="1">
    <source>
        <dbReference type="ARBA" id="ARBA00022741"/>
    </source>
</evidence>
<feature type="region of interest" description="Disordered" evidence="5">
    <location>
        <begin position="1"/>
        <end position="27"/>
    </location>
</feature>
<dbReference type="Gene3D" id="1.10.8.60">
    <property type="match status" value="1"/>
</dbReference>
<evidence type="ECO:0000256" key="5">
    <source>
        <dbReference type="SAM" id="MobiDB-lite"/>
    </source>
</evidence>
<dbReference type="RefSeq" id="WP_104983225.1">
    <property type="nucleotide sequence ID" value="NZ_CP012673.1"/>
</dbReference>
<keyword evidence="1" id="KW-0547">Nucleotide-binding</keyword>